<protein>
    <submittedName>
        <fullName evidence="2">Uncharacterized protein</fullName>
    </submittedName>
</protein>
<feature type="compositionally biased region" description="Basic and acidic residues" evidence="1">
    <location>
        <begin position="33"/>
        <end position="50"/>
    </location>
</feature>
<reference evidence="2" key="3">
    <citation type="submission" date="2015-04" db="UniProtKB">
        <authorList>
            <consortium name="EnsemblPlants"/>
        </authorList>
    </citation>
    <scope>IDENTIFICATION</scope>
</reference>
<sequence>MSLPSPMCTSPQRHRCHHKLGRIASPGASPTRYSHEGRTDDSGTELDKQRLLQRHLLSRHAAPPPHRRQAAEGDAPPPLSPRRYQPDPAETALEQGRRRLRPLDPAEKALDLGCHHGPCRLALARAPSAINHAIESSAMPAPDATPCRCPHPRNLAVPALRPPAPWMKTGKQPSKASPPLSSRAAWICLQLAPAVARERRGKKGGGGRCSFCRLGRPSGERPKRCF</sequence>
<reference evidence="2 3" key="1">
    <citation type="submission" date="2012-08" db="EMBL/GenBank/DDBJ databases">
        <title>Oryza genome evolution.</title>
        <authorList>
            <person name="Wing R.A."/>
        </authorList>
    </citation>
    <scope>NUCLEOTIDE SEQUENCE</scope>
</reference>
<accession>A0A0D9W306</accession>
<feature type="compositionally biased region" description="Basic residues" evidence="1">
    <location>
        <begin position="12"/>
        <end position="21"/>
    </location>
</feature>
<evidence type="ECO:0000313" key="3">
    <source>
        <dbReference type="Proteomes" id="UP000032180"/>
    </source>
</evidence>
<dbReference type="HOGENOM" id="CLU_1226376_0_0_1"/>
<keyword evidence="3" id="KW-1185">Reference proteome</keyword>
<proteinExistence type="predicted"/>
<evidence type="ECO:0000313" key="2">
    <source>
        <dbReference type="EnsemblPlants" id="LPERR04G03790.1"/>
    </source>
</evidence>
<name>A0A0D9W306_9ORYZ</name>
<dbReference type="EnsemblPlants" id="LPERR04G03790.1">
    <property type="protein sequence ID" value="LPERR04G03790.1"/>
    <property type="gene ID" value="LPERR04G03790"/>
</dbReference>
<reference evidence="3" key="2">
    <citation type="submission" date="2013-12" db="EMBL/GenBank/DDBJ databases">
        <authorList>
            <person name="Yu Y."/>
            <person name="Lee S."/>
            <person name="de Baynast K."/>
            <person name="Wissotski M."/>
            <person name="Liu L."/>
            <person name="Talag J."/>
            <person name="Goicoechea J."/>
            <person name="Angelova A."/>
            <person name="Jetty R."/>
            <person name="Kudrna D."/>
            <person name="Golser W."/>
            <person name="Rivera L."/>
            <person name="Zhang J."/>
            <person name="Wing R."/>
        </authorList>
    </citation>
    <scope>NUCLEOTIDE SEQUENCE</scope>
</reference>
<feature type="region of interest" description="Disordered" evidence="1">
    <location>
        <begin position="1"/>
        <end position="89"/>
    </location>
</feature>
<dbReference type="Gramene" id="LPERR04G03790.1">
    <property type="protein sequence ID" value="LPERR04G03790.1"/>
    <property type="gene ID" value="LPERR04G03790"/>
</dbReference>
<organism evidence="2 3">
    <name type="scientific">Leersia perrieri</name>
    <dbReference type="NCBI Taxonomy" id="77586"/>
    <lineage>
        <taxon>Eukaryota</taxon>
        <taxon>Viridiplantae</taxon>
        <taxon>Streptophyta</taxon>
        <taxon>Embryophyta</taxon>
        <taxon>Tracheophyta</taxon>
        <taxon>Spermatophyta</taxon>
        <taxon>Magnoliopsida</taxon>
        <taxon>Liliopsida</taxon>
        <taxon>Poales</taxon>
        <taxon>Poaceae</taxon>
        <taxon>BOP clade</taxon>
        <taxon>Oryzoideae</taxon>
        <taxon>Oryzeae</taxon>
        <taxon>Oryzinae</taxon>
        <taxon>Leersia</taxon>
    </lineage>
</organism>
<evidence type="ECO:0000256" key="1">
    <source>
        <dbReference type="SAM" id="MobiDB-lite"/>
    </source>
</evidence>
<dbReference type="AlphaFoldDB" id="A0A0D9W306"/>
<dbReference type="Proteomes" id="UP000032180">
    <property type="component" value="Chromosome 4"/>
</dbReference>